<evidence type="ECO:0000256" key="1">
    <source>
        <dbReference type="ARBA" id="ARBA00007734"/>
    </source>
</evidence>
<dbReference type="AlphaFoldDB" id="A0A853ITL5"/>
<evidence type="ECO:0000256" key="2">
    <source>
        <dbReference type="ARBA" id="ARBA00022729"/>
    </source>
</evidence>
<dbReference type="InterPro" id="IPR008258">
    <property type="entry name" value="Transglycosylase_SLT_dom_1"/>
</dbReference>
<dbReference type="SUPFAM" id="SSF53955">
    <property type="entry name" value="Lysozyme-like"/>
    <property type="match status" value="1"/>
</dbReference>
<dbReference type="PANTHER" id="PTHR37423">
    <property type="entry name" value="SOLUBLE LYTIC MUREIN TRANSGLYCOSYLASE-RELATED"/>
    <property type="match status" value="1"/>
</dbReference>
<dbReference type="Proteomes" id="UP000589716">
    <property type="component" value="Unassembled WGS sequence"/>
</dbReference>
<keyword evidence="2" id="KW-0732">Signal</keyword>
<proteinExistence type="inferred from homology"/>
<name>A0A853ITL5_9BURK</name>
<dbReference type="RefSeq" id="WP_180551809.1">
    <property type="nucleotide sequence ID" value="NZ_JACCKX010000001.1"/>
</dbReference>
<dbReference type="InterPro" id="IPR008939">
    <property type="entry name" value="Lytic_TGlycosylase_superhlx_U"/>
</dbReference>
<protein>
    <submittedName>
        <fullName evidence="5">Lytic transglycosylase domain-containing protein</fullName>
    </submittedName>
</protein>
<dbReference type="Pfam" id="PF01464">
    <property type="entry name" value="SLT"/>
    <property type="match status" value="1"/>
</dbReference>
<comment type="similarity">
    <text evidence="1">Belongs to the transglycosylase Slt family.</text>
</comment>
<evidence type="ECO:0000256" key="3">
    <source>
        <dbReference type="SAM" id="MobiDB-lite"/>
    </source>
</evidence>
<dbReference type="EMBL" id="JACCKX010000001">
    <property type="protein sequence ID" value="NZA02455.1"/>
    <property type="molecule type" value="Genomic_DNA"/>
</dbReference>
<organism evidence="5 6">
    <name type="scientific">Ottowia beijingensis</name>
    <dbReference type="NCBI Taxonomy" id="1207057"/>
    <lineage>
        <taxon>Bacteria</taxon>
        <taxon>Pseudomonadati</taxon>
        <taxon>Pseudomonadota</taxon>
        <taxon>Betaproteobacteria</taxon>
        <taxon>Burkholderiales</taxon>
        <taxon>Comamonadaceae</taxon>
        <taxon>Ottowia</taxon>
    </lineage>
</organism>
<comment type="caution">
    <text evidence="5">The sequence shown here is derived from an EMBL/GenBank/DDBJ whole genome shotgun (WGS) entry which is preliminary data.</text>
</comment>
<dbReference type="Gene3D" id="1.25.20.10">
    <property type="entry name" value="Bacterial muramidases"/>
    <property type="match status" value="1"/>
</dbReference>
<keyword evidence="6" id="KW-1185">Reference proteome</keyword>
<evidence type="ECO:0000313" key="6">
    <source>
        <dbReference type="Proteomes" id="UP000589716"/>
    </source>
</evidence>
<feature type="region of interest" description="Disordered" evidence="3">
    <location>
        <begin position="622"/>
        <end position="644"/>
    </location>
</feature>
<dbReference type="CDD" id="cd13401">
    <property type="entry name" value="Slt70-like"/>
    <property type="match status" value="1"/>
</dbReference>
<feature type="domain" description="Transglycosylase SLT" evidence="4">
    <location>
        <begin position="476"/>
        <end position="579"/>
    </location>
</feature>
<dbReference type="GO" id="GO:0042597">
    <property type="term" value="C:periplasmic space"/>
    <property type="evidence" value="ECO:0007669"/>
    <property type="project" value="InterPro"/>
</dbReference>
<dbReference type="InterPro" id="IPR023346">
    <property type="entry name" value="Lysozyme-like_dom_sf"/>
</dbReference>
<evidence type="ECO:0000259" key="4">
    <source>
        <dbReference type="Pfam" id="PF01464"/>
    </source>
</evidence>
<sequence>MAPPPIASAPPSDSVILDMREAFRRNDRPRLAALLPQARGHALEPWAAYWELKARLEEASPLEVQDFVARYPNTYQEDRLRNDWLLVSGKRRDWAAFDAHYPQFRMRDDREVRCFAVASAIYQGRAVAPEAAEQVRTDWFAQRDLDDGCLLAAGALHQAGQLPYQDLWKKARLAIEANRPTLARAAVELDAPDVGAEVAQIQSSPIRYLTARLPVVTRKRQELVTLALIKLATADPDQAAAQMEGRWASQLSPEERNWVWGVIGKSAALKLHEGAAGHFAKITRHHDLSDDLLAWKVRAALRQGQWRAVQDAVQAMSDEARRDPAWTYWLARAQLAQARSDLDRTQARQLLEGIAGYGGFYEKLAQEELGRPITAPPAPPPLTQAERDWARRHIGLNRGLLAIALGLRSEGVREWNYWTNLHSPGGKPDRELYAAADLACQHQVWDRCINTSERTKGFIDFAQRFPMPHRDAVVRQSQAIGLDPAYVYGLIRQESRFIMDARSHVGASGLMQIMPATARWTARKIGLEGFTPGQINDRDTNILIGTSYLKLALDEFRGSMPLAAAAYNAGPGRPRNWRNGPVLEGAIWAENIPFGETRDYVKKVLSNTTDYAAYLTGQPQSLKNRLGTVGPAPVDEPVLTKDLP</sequence>
<dbReference type="SUPFAM" id="SSF48435">
    <property type="entry name" value="Bacterial muramidases"/>
    <property type="match status" value="1"/>
</dbReference>
<dbReference type="GO" id="GO:0004553">
    <property type="term" value="F:hydrolase activity, hydrolyzing O-glycosyl compounds"/>
    <property type="evidence" value="ECO:0007669"/>
    <property type="project" value="InterPro"/>
</dbReference>
<reference evidence="5 6" key="1">
    <citation type="submission" date="2020-07" db="EMBL/GenBank/DDBJ databases">
        <authorList>
            <person name="Maaloum M."/>
        </authorList>
    </citation>
    <scope>NUCLEOTIDE SEQUENCE [LARGE SCALE GENOMIC DNA]</scope>
    <source>
        <strain evidence="5 6">GCS-AN-3</strain>
    </source>
</reference>
<dbReference type="PANTHER" id="PTHR37423:SF5">
    <property type="entry name" value="SOLUBLE LYTIC MUREIN TRANSGLYCOSYLASE"/>
    <property type="match status" value="1"/>
</dbReference>
<gene>
    <name evidence="5" type="ORF">H0I39_13035</name>
</gene>
<accession>A0A853ITL5</accession>
<evidence type="ECO:0000313" key="5">
    <source>
        <dbReference type="EMBL" id="NZA02455.1"/>
    </source>
</evidence>
<dbReference type="Gene3D" id="1.10.530.10">
    <property type="match status" value="1"/>
</dbReference>